<keyword evidence="7" id="KW-0411">Iron-sulfur</keyword>
<dbReference type="InterPro" id="IPR010208">
    <property type="entry name" value="Ion_transpt_RnfC/RsxC"/>
</dbReference>
<keyword evidence="3" id="KW-0479">Metal-binding</keyword>
<feature type="non-terminal residue" evidence="9">
    <location>
        <position position="380"/>
    </location>
</feature>
<reference evidence="9" key="1">
    <citation type="journal article" date="2020" name="mSystems">
        <title>Genome- and Community-Level Interaction Insights into Carbon Utilization and Element Cycling Functions of Hydrothermarchaeota in Hydrothermal Sediment.</title>
        <authorList>
            <person name="Zhou Z."/>
            <person name="Liu Y."/>
            <person name="Xu W."/>
            <person name="Pan J."/>
            <person name="Luo Z.H."/>
            <person name="Li M."/>
        </authorList>
    </citation>
    <scope>NUCLEOTIDE SEQUENCE [LARGE SCALE GENOMIC DNA]</scope>
    <source>
        <strain evidence="9">HyVt-80</strain>
    </source>
</reference>
<protein>
    <submittedName>
        <fullName evidence="9">Electron transport complex subunit RsxC</fullName>
    </submittedName>
</protein>
<dbReference type="GO" id="GO:0009055">
    <property type="term" value="F:electron transfer activity"/>
    <property type="evidence" value="ECO:0007669"/>
    <property type="project" value="InterPro"/>
</dbReference>
<evidence type="ECO:0000256" key="4">
    <source>
        <dbReference type="ARBA" id="ARBA00022737"/>
    </source>
</evidence>
<evidence type="ECO:0000256" key="3">
    <source>
        <dbReference type="ARBA" id="ARBA00022723"/>
    </source>
</evidence>
<dbReference type="Pfam" id="PF13375">
    <property type="entry name" value="RnfC_N"/>
    <property type="match status" value="1"/>
</dbReference>
<gene>
    <name evidence="9" type="primary">rsxC</name>
    <name evidence="9" type="ORF">ENL26_01945</name>
</gene>
<dbReference type="SUPFAM" id="SSF142984">
    <property type="entry name" value="Nqo1 middle domain-like"/>
    <property type="match status" value="1"/>
</dbReference>
<dbReference type="InterPro" id="IPR011538">
    <property type="entry name" value="Nuo51_FMN-bd"/>
</dbReference>
<name>A0A7C5DV00_9BACT</name>
<dbReference type="HAMAP" id="MF_00461">
    <property type="entry name" value="RsxC_RnfC"/>
    <property type="match status" value="1"/>
</dbReference>
<keyword evidence="4" id="KW-0677">Repeat</keyword>
<feature type="domain" description="4Fe-4S ferredoxin-type" evidence="8">
    <location>
        <begin position="355"/>
        <end position="380"/>
    </location>
</feature>
<keyword evidence="6" id="KW-0408">Iron</keyword>
<accession>A0A7C5DV00</accession>
<dbReference type="GO" id="GO:0016020">
    <property type="term" value="C:membrane"/>
    <property type="evidence" value="ECO:0007669"/>
    <property type="project" value="InterPro"/>
</dbReference>
<dbReference type="AlphaFoldDB" id="A0A7C5DV00"/>
<proteinExistence type="inferred from homology"/>
<dbReference type="InterPro" id="IPR017896">
    <property type="entry name" value="4Fe4S_Fe-S-bd"/>
</dbReference>
<dbReference type="InterPro" id="IPR037225">
    <property type="entry name" value="Nuo51_FMN-bd_sf"/>
</dbReference>
<dbReference type="PROSITE" id="PS00198">
    <property type="entry name" value="4FE4S_FER_1"/>
    <property type="match status" value="1"/>
</dbReference>
<dbReference type="InterPro" id="IPR019554">
    <property type="entry name" value="Soluble_ligand-bd"/>
</dbReference>
<dbReference type="PANTHER" id="PTHR43034:SF2">
    <property type="entry name" value="ION-TRANSLOCATING OXIDOREDUCTASE COMPLEX SUBUNIT C"/>
    <property type="match status" value="1"/>
</dbReference>
<sequence>MGLLTFKGGVHPPERKELSEHCALEKTPLPEIVYVFLANHAGIPAKPLVEVGEKVLTGQKIGEAAGFISANLHSPVTGVVKEITKVYHPVLGKPDNAIVIERQGEDSWQLLEPQKPYEKFEPQEIIERIKEAGIVGLGGAMFPTNVKLTPPKEKKIDLLIINGAECEPYLTVDYRLMLEKSKELVRGIRALMKALGVTKAIIGIENNKPKAIDEMKRVSKGTGIEVATLKTKYPQGAEKQLIYAITKRVIPSGGLPMDVGVVVQNVGTAYAVYEALEEGKPLVERAVSITGEAVQEPVNVIARIGTLASELIKLAGGIREEEVDRVVFGGPMMGIAVPRVDIPIVKGTSGITVMPKEVIPPKESYPCIRCGSCFMACPMN</sequence>
<keyword evidence="1" id="KW-0813">Transport</keyword>
<comment type="caution">
    <text evidence="9">The sequence shown here is derived from an EMBL/GenBank/DDBJ whole genome shotgun (WGS) entry which is preliminary data.</text>
</comment>
<dbReference type="NCBIfam" id="TIGR01945">
    <property type="entry name" value="rnfC"/>
    <property type="match status" value="1"/>
</dbReference>
<organism evidence="9">
    <name type="scientific">Kosmotoga arenicorallina</name>
    <dbReference type="NCBI Taxonomy" id="688066"/>
    <lineage>
        <taxon>Bacteria</taxon>
        <taxon>Thermotogati</taxon>
        <taxon>Thermotogota</taxon>
        <taxon>Thermotogae</taxon>
        <taxon>Kosmotogales</taxon>
        <taxon>Kosmotogaceae</taxon>
        <taxon>Kosmotoga</taxon>
    </lineage>
</organism>
<dbReference type="EMBL" id="DRTH01000115">
    <property type="protein sequence ID" value="HHF08520.1"/>
    <property type="molecule type" value="Genomic_DNA"/>
</dbReference>
<dbReference type="GO" id="GO:0046872">
    <property type="term" value="F:metal ion binding"/>
    <property type="evidence" value="ECO:0007669"/>
    <property type="project" value="UniProtKB-KW"/>
</dbReference>
<keyword evidence="5" id="KW-0249">Electron transport</keyword>
<evidence type="ECO:0000256" key="2">
    <source>
        <dbReference type="ARBA" id="ARBA00022485"/>
    </source>
</evidence>
<evidence type="ECO:0000256" key="5">
    <source>
        <dbReference type="ARBA" id="ARBA00022982"/>
    </source>
</evidence>
<evidence type="ECO:0000256" key="1">
    <source>
        <dbReference type="ARBA" id="ARBA00022448"/>
    </source>
</evidence>
<dbReference type="Pfam" id="PF01512">
    <property type="entry name" value="Complex1_51K"/>
    <property type="match status" value="1"/>
</dbReference>
<dbReference type="Gene3D" id="3.40.50.11540">
    <property type="entry name" value="NADH-ubiquinone oxidoreductase 51kDa subunit"/>
    <property type="match status" value="1"/>
</dbReference>
<dbReference type="InterPro" id="IPR026902">
    <property type="entry name" value="RnfC_N"/>
</dbReference>
<dbReference type="PROSITE" id="PS51379">
    <property type="entry name" value="4FE4S_FER_2"/>
    <property type="match status" value="1"/>
</dbReference>
<dbReference type="GO" id="GO:0051539">
    <property type="term" value="F:4 iron, 4 sulfur cluster binding"/>
    <property type="evidence" value="ECO:0007669"/>
    <property type="project" value="UniProtKB-KW"/>
</dbReference>
<dbReference type="InterPro" id="IPR017900">
    <property type="entry name" value="4Fe4S_Fe_S_CS"/>
</dbReference>
<evidence type="ECO:0000256" key="7">
    <source>
        <dbReference type="ARBA" id="ARBA00023014"/>
    </source>
</evidence>
<evidence type="ECO:0000259" key="8">
    <source>
        <dbReference type="PROSITE" id="PS51379"/>
    </source>
</evidence>
<dbReference type="NCBIfam" id="NF003454">
    <property type="entry name" value="PRK05035.1"/>
    <property type="match status" value="1"/>
</dbReference>
<dbReference type="Pfam" id="PF10531">
    <property type="entry name" value="SLBB"/>
    <property type="match status" value="1"/>
</dbReference>
<evidence type="ECO:0000313" key="9">
    <source>
        <dbReference type="EMBL" id="HHF08520.1"/>
    </source>
</evidence>
<dbReference type="Proteomes" id="UP000886129">
    <property type="component" value="Unassembled WGS sequence"/>
</dbReference>
<dbReference type="PANTHER" id="PTHR43034">
    <property type="entry name" value="ION-TRANSLOCATING OXIDOREDUCTASE COMPLEX SUBUNIT C"/>
    <property type="match status" value="1"/>
</dbReference>
<dbReference type="SUPFAM" id="SSF142019">
    <property type="entry name" value="Nqo1 FMN-binding domain-like"/>
    <property type="match status" value="1"/>
</dbReference>
<evidence type="ECO:0000256" key="6">
    <source>
        <dbReference type="ARBA" id="ARBA00023004"/>
    </source>
</evidence>
<keyword evidence="2" id="KW-0004">4Fe-4S</keyword>